<accession>A0A381X996</accession>
<dbReference type="InterPro" id="IPR022607">
    <property type="entry name" value="Phage_T4_Gp53_baseplate_wedge"/>
</dbReference>
<protein>
    <recommendedName>
        <fullName evidence="2">Baseplate wedge subunit</fullName>
    </recommendedName>
</protein>
<gene>
    <name evidence="1" type="ORF">METZ01_LOCUS113601</name>
</gene>
<organism evidence="1">
    <name type="scientific">marine metagenome</name>
    <dbReference type="NCBI Taxonomy" id="408172"/>
    <lineage>
        <taxon>unclassified sequences</taxon>
        <taxon>metagenomes</taxon>
        <taxon>ecological metagenomes</taxon>
    </lineage>
</organism>
<dbReference type="Pfam" id="PF11246">
    <property type="entry name" value="Phage_gp53"/>
    <property type="match status" value="1"/>
</dbReference>
<dbReference type="EMBL" id="UINC01014195">
    <property type="protein sequence ID" value="SVA60747.1"/>
    <property type="molecule type" value="Genomic_DNA"/>
</dbReference>
<sequence>MYFNNFPYIVYDVKGTGDFEIITNLLKRVTLRTKVRTNTLLYDTYDVKEGERPEDIAYKLYGSTEYHWIVLFVNNITDRYHQWPMSTPQFLDFINEKYADPNALHHYEIPQSSGDTTIKIDIGTDNTDYPSATTVTNFEFEQDRQDTLRQIRLLDPAYADQLIAEFVELMGESIL</sequence>
<proteinExistence type="predicted"/>
<name>A0A381X996_9ZZZZ</name>
<evidence type="ECO:0000313" key="1">
    <source>
        <dbReference type="EMBL" id="SVA60747.1"/>
    </source>
</evidence>
<dbReference type="AlphaFoldDB" id="A0A381X996"/>
<evidence type="ECO:0008006" key="2">
    <source>
        <dbReference type="Google" id="ProtNLM"/>
    </source>
</evidence>
<reference evidence="1" key="1">
    <citation type="submission" date="2018-05" db="EMBL/GenBank/DDBJ databases">
        <authorList>
            <person name="Lanie J.A."/>
            <person name="Ng W.-L."/>
            <person name="Kazmierczak K.M."/>
            <person name="Andrzejewski T.M."/>
            <person name="Davidsen T.M."/>
            <person name="Wayne K.J."/>
            <person name="Tettelin H."/>
            <person name="Glass J.I."/>
            <person name="Rusch D."/>
            <person name="Podicherti R."/>
            <person name="Tsui H.-C.T."/>
            <person name="Winkler M.E."/>
        </authorList>
    </citation>
    <scope>NUCLEOTIDE SEQUENCE</scope>
</reference>